<dbReference type="EMBL" id="AHYT01000005">
    <property type="protein sequence ID" value="EOT29019.1"/>
    <property type="molecule type" value="Genomic_DNA"/>
</dbReference>
<dbReference type="AlphaFoldDB" id="S0NU25"/>
<dbReference type="RefSeq" id="WP_016175336.1">
    <property type="nucleotide sequence ID" value="NZ_KE136389.1"/>
</dbReference>
<sequence>MPNRYTKNWMEASKNLRTGKKKESPFGKKKMTAKEKQAQNRRRGFLMGVIRELMKNK</sequence>
<reference evidence="2 3" key="1">
    <citation type="submission" date="2013-03" db="EMBL/GenBank/DDBJ databases">
        <title>The Genome Sequence of Enterococcus saccharolyticus ATCC_43076 (Illumina only assembly).</title>
        <authorList>
            <consortium name="The Broad Institute Genomics Platform"/>
            <consortium name="The Broad Institute Genome Sequencing Center for Infectious Disease"/>
            <person name="Earl A."/>
            <person name="Russ C."/>
            <person name="Gilmore M."/>
            <person name="Surin D."/>
            <person name="Walker B."/>
            <person name="Young S."/>
            <person name="Zeng Q."/>
            <person name="Gargeya S."/>
            <person name="Fitzgerald M."/>
            <person name="Haas B."/>
            <person name="Abouelleil A."/>
            <person name="Allen A.W."/>
            <person name="Alvarado L."/>
            <person name="Arachchi H.M."/>
            <person name="Berlin A.M."/>
            <person name="Chapman S.B."/>
            <person name="Gainer-Dewar J."/>
            <person name="Goldberg J."/>
            <person name="Griggs A."/>
            <person name="Gujja S."/>
            <person name="Hansen M."/>
            <person name="Howarth C."/>
            <person name="Imamovic A."/>
            <person name="Ireland A."/>
            <person name="Larimer J."/>
            <person name="McCowan C."/>
            <person name="Murphy C."/>
            <person name="Pearson M."/>
            <person name="Poon T.W."/>
            <person name="Priest M."/>
            <person name="Roberts A."/>
            <person name="Saif S."/>
            <person name="Shea T."/>
            <person name="Sisk P."/>
            <person name="Sykes S."/>
            <person name="Wortman J."/>
            <person name="Nusbaum C."/>
            <person name="Birren B."/>
        </authorList>
    </citation>
    <scope>NUCLEOTIDE SEQUENCE [LARGE SCALE GENOMIC DNA]</scope>
    <source>
        <strain evidence="2 3">ATCC 43076</strain>
    </source>
</reference>
<evidence type="ECO:0000313" key="3">
    <source>
        <dbReference type="Proteomes" id="UP000014136"/>
    </source>
</evidence>
<keyword evidence="3" id="KW-1185">Reference proteome</keyword>
<evidence type="ECO:0000256" key="1">
    <source>
        <dbReference type="SAM" id="MobiDB-lite"/>
    </source>
</evidence>
<organism evidence="2 3">
    <name type="scientific">Enterococcus saccharolyticus subsp. saccharolyticus ATCC 43076</name>
    <dbReference type="NCBI Taxonomy" id="1139996"/>
    <lineage>
        <taxon>Bacteria</taxon>
        <taxon>Bacillati</taxon>
        <taxon>Bacillota</taxon>
        <taxon>Bacilli</taxon>
        <taxon>Lactobacillales</taxon>
        <taxon>Enterococcaceae</taxon>
        <taxon>Enterococcus</taxon>
    </lineage>
</organism>
<gene>
    <name evidence="2" type="ORF">OMQ_01541</name>
</gene>
<dbReference type="Proteomes" id="UP000014136">
    <property type="component" value="Unassembled WGS sequence"/>
</dbReference>
<evidence type="ECO:0000313" key="2">
    <source>
        <dbReference type="EMBL" id="EOT29019.1"/>
    </source>
</evidence>
<dbReference type="STRING" id="41997.RV16_GL001791"/>
<accession>S0NU25</accession>
<proteinExistence type="predicted"/>
<name>S0NU25_9ENTE</name>
<comment type="caution">
    <text evidence="2">The sequence shown here is derived from an EMBL/GenBank/DDBJ whole genome shotgun (WGS) entry which is preliminary data.</text>
</comment>
<dbReference type="HOGENOM" id="CLU_2989718_0_0_9"/>
<protein>
    <submittedName>
        <fullName evidence="2">Uncharacterized protein</fullName>
    </submittedName>
</protein>
<dbReference type="PATRIC" id="fig|1139996.3.peg.1527"/>
<feature type="compositionally biased region" description="Basic and acidic residues" evidence="1">
    <location>
        <begin position="21"/>
        <end position="38"/>
    </location>
</feature>
<feature type="region of interest" description="Disordered" evidence="1">
    <location>
        <begin position="17"/>
        <end position="39"/>
    </location>
</feature>